<reference evidence="7 8" key="2">
    <citation type="submission" date="2015-05" db="EMBL/GenBank/DDBJ databases">
        <authorList>
            <person name="Morales-Cruz A."/>
            <person name="Amrine K.C."/>
            <person name="Cantu D."/>
        </authorList>
    </citation>
    <scope>NUCLEOTIDE SEQUENCE [LARGE SCALE GENOMIC DNA]</scope>
    <source>
        <strain evidence="7">UCRPC4</strain>
    </source>
</reference>
<evidence type="ECO:0000256" key="1">
    <source>
        <dbReference type="ARBA" id="ARBA00004267"/>
    </source>
</evidence>
<feature type="region of interest" description="Disordered" evidence="4">
    <location>
        <begin position="901"/>
        <end position="956"/>
    </location>
</feature>
<dbReference type="EMBL" id="LCWF01000178">
    <property type="protein sequence ID" value="KKY15699.1"/>
    <property type="molecule type" value="Genomic_DNA"/>
</dbReference>
<name>A0A0G2DYP4_PHACM</name>
<feature type="domain" description="PPC89 centrosome localisation" evidence="6">
    <location>
        <begin position="352"/>
        <end position="417"/>
    </location>
</feature>
<gene>
    <name evidence="7" type="ORF">UCRPC4_g06200</name>
</gene>
<comment type="subcellular location">
    <subcellularLocation>
        <location evidence="1">Cytoplasm</location>
        <location evidence="1">Cytoskeleton</location>
        <location evidence="1">Microtubule organizing center</location>
    </subcellularLocation>
</comment>
<evidence type="ECO:0000256" key="4">
    <source>
        <dbReference type="SAM" id="MobiDB-lite"/>
    </source>
</evidence>
<proteinExistence type="predicted"/>
<dbReference type="InterPro" id="IPR025925">
    <property type="entry name" value="PPC89_CLD"/>
</dbReference>
<dbReference type="InterPro" id="IPR051756">
    <property type="entry name" value="Centrosomal_MT-associated"/>
</dbReference>
<dbReference type="Pfam" id="PF06657">
    <property type="entry name" value="Cep57_MT_bd"/>
    <property type="match status" value="1"/>
</dbReference>
<dbReference type="PANTHER" id="PTHR19336:SF9">
    <property type="entry name" value="SPINDLE POLE BODY PROTEIN PPC89"/>
    <property type="match status" value="1"/>
</dbReference>
<accession>A0A0G2DYP4</accession>
<sequence length="956" mass="105995">MSTRQFDQSPVLQPLRGKQFLRPEPAYSLDKEAIRRIIPASDEGSDLDGEDSIEIGRGRGERKRHHLVEDSRNEDESFRASGLRIDNPKSTYTPPVSDSKDTRRKSASRDLRKDAQLRLASMTSQKENVEPIGAAPLRFTKPQVEKRIRKTLGEMHTRATETYDGSLLADERPQTVTFTTKNTRFGSGTYGAKVPKGRDTKGDSRYAANAQDTGAEDNQSYLLPDLPNLSELVSGIYQDGTPVFPRAANKSRFGSFKNTKSGKPMGHLQLEAVPIPEDEKAIFVSLKLLQEKVADLEMAKAKAENEAEELREANAVSQRAQQEHRRYRRSDSALGTSDEDEGFGSGQQLRILEQANTSLQNKLNSANRKVAISELTITNLSKERDAATAQLAVAFMSVEEMKNENEGLQEENERLRAELAQISALVQRSSHFARPNTVDRLPGGRDKTVKCPQETAGGGLPNPSLSPAKERQDRVAAQVNDQLSRISEEQNNEALFSIAAQQIGERKTQAKRQWHSSRTTKTHDQPVATAATIKNIRPAQSEHARDETRMTIPDDVDKTYLSFINPDYIDRLRKSLEQDRITQKSSAQRRSRDDGHDGVNATTRSAKGHEEPHRGRSLPRKSSLKNTRKSISEAKKMDNAYSREATLTQKSNGHIGRDTDIEDTEELIYPGAARGPRTTEPTMTAASAVSNTSRRRQRPAFADENMTSAFILPDITMAGSQTRAGIFEGTGEENHSDSRHDGANCIVCQRILNEAQQSRAEASAGSAQNETVAIPRPIPVSDRMPPSTETNPDPTLRPSQPPSLALAIAIKTLEDELSHLKAELGKFQARYDSTDPSLSRRGRKVIGVRIRKLLKVCEQKGDLIYSLYDVLEGQKESGREMTQDEVEVTLMNLKEIVKRNDAVEDNDDISNDGEAGTDSSDDDLPEDEEWNGLPDSTHTNTQDIGIFGTGRRSAVA</sequence>
<feature type="compositionally biased region" description="Basic and acidic residues" evidence="4">
    <location>
        <begin position="67"/>
        <end position="78"/>
    </location>
</feature>
<dbReference type="GO" id="GO:0005815">
    <property type="term" value="C:microtubule organizing center"/>
    <property type="evidence" value="ECO:0007669"/>
    <property type="project" value="UniProtKB-SubCell"/>
</dbReference>
<feature type="compositionally biased region" description="Basic residues" evidence="4">
    <location>
        <begin position="615"/>
        <end position="628"/>
    </location>
</feature>
<feature type="region of interest" description="Disordered" evidence="4">
    <location>
        <begin position="507"/>
        <end position="526"/>
    </location>
</feature>
<evidence type="ECO:0000313" key="7">
    <source>
        <dbReference type="EMBL" id="KKY15699.1"/>
    </source>
</evidence>
<evidence type="ECO:0000256" key="2">
    <source>
        <dbReference type="ARBA" id="ARBA00022490"/>
    </source>
</evidence>
<dbReference type="Proteomes" id="UP000053317">
    <property type="component" value="Unassembled WGS sequence"/>
</dbReference>
<feature type="region of interest" description="Disordered" evidence="4">
    <location>
        <begin position="308"/>
        <end position="344"/>
    </location>
</feature>
<organism evidence="7 8">
    <name type="scientific">Phaeomoniella chlamydospora</name>
    <name type="common">Phaeoacremonium chlamydosporum</name>
    <dbReference type="NCBI Taxonomy" id="158046"/>
    <lineage>
        <taxon>Eukaryota</taxon>
        <taxon>Fungi</taxon>
        <taxon>Dikarya</taxon>
        <taxon>Ascomycota</taxon>
        <taxon>Pezizomycotina</taxon>
        <taxon>Eurotiomycetes</taxon>
        <taxon>Chaetothyriomycetidae</taxon>
        <taxon>Phaeomoniellales</taxon>
        <taxon>Phaeomoniellaceae</taxon>
        <taxon>Phaeomoniella</taxon>
    </lineage>
</organism>
<feature type="compositionally biased region" description="Polar residues" evidence="4">
    <location>
        <begin position="1"/>
        <end position="11"/>
    </location>
</feature>
<feature type="compositionally biased region" description="Basic residues" evidence="4">
    <location>
        <begin position="509"/>
        <end position="520"/>
    </location>
</feature>
<protein>
    <recommendedName>
        <fullName evidence="9">Cep57 centrosome microtubule-binding domain-containing protein</fullName>
    </recommendedName>
</protein>
<feature type="compositionally biased region" description="Polar residues" evidence="4">
    <location>
        <begin position="934"/>
        <end position="943"/>
    </location>
</feature>
<feature type="compositionally biased region" description="Acidic residues" evidence="4">
    <location>
        <begin position="43"/>
        <end position="53"/>
    </location>
</feature>
<keyword evidence="3" id="KW-0206">Cytoskeleton</keyword>
<evidence type="ECO:0008006" key="9">
    <source>
        <dbReference type="Google" id="ProtNLM"/>
    </source>
</evidence>
<feature type="region of interest" description="Disordered" evidence="4">
    <location>
        <begin position="576"/>
        <end position="698"/>
    </location>
</feature>
<keyword evidence="2" id="KW-0963">Cytoplasm</keyword>
<reference evidence="7 8" key="1">
    <citation type="submission" date="2015-05" db="EMBL/GenBank/DDBJ databases">
        <title>Distinctive expansion of gene families associated with plant cell wall degradation and secondary metabolism in the genomes of grapevine trunk pathogens.</title>
        <authorList>
            <person name="Lawrence D.P."/>
            <person name="Travadon R."/>
            <person name="Rolshausen P.E."/>
            <person name="Baumgartner K."/>
        </authorList>
    </citation>
    <scope>NUCLEOTIDE SEQUENCE [LARGE SCALE GENOMIC DNA]</scope>
    <source>
        <strain evidence="7">UCRPC4</strain>
    </source>
</reference>
<feature type="compositionally biased region" description="Acidic residues" evidence="4">
    <location>
        <begin position="919"/>
        <end position="930"/>
    </location>
</feature>
<evidence type="ECO:0000259" key="5">
    <source>
        <dbReference type="Pfam" id="PF06657"/>
    </source>
</evidence>
<keyword evidence="8" id="KW-1185">Reference proteome</keyword>
<feature type="region of interest" description="Disordered" evidence="4">
    <location>
        <begin position="759"/>
        <end position="801"/>
    </location>
</feature>
<dbReference type="AlphaFoldDB" id="A0A0G2DYP4"/>
<dbReference type="OrthoDB" id="76453at2759"/>
<evidence type="ECO:0000256" key="3">
    <source>
        <dbReference type="ARBA" id="ARBA00023212"/>
    </source>
</evidence>
<comment type="caution">
    <text evidence="7">The sequence shown here is derived from an EMBL/GenBank/DDBJ whole genome shotgun (WGS) entry which is preliminary data.</text>
</comment>
<dbReference type="InterPro" id="IPR024957">
    <property type="entry name" value="Cep57_MT-bd_dom"/>
</dbReference>
<feature type="compositionally biased region" description="Polar residues" evidence="4">
    <location>
        <begin position="759"/>
        <end position="771"/>
    </location>
</feature>
<dbReference type="Pfam" id="PF14197">
    <property type="entry name" value="Cep57_CLD_2"/>
    <property type="match status" value="1"/>
</dbReference>
<dbReference type="GO" id="GO:0008017">
    <property type="term" value="F:microtubule binding"/>
    <property type="evidence" value="ECO:0007669"/>
    <property type="project" value="InterPro"/>
</dbReference>
<dbReference type="PANTHER" id="PTHR19336">
    <property type="entry name" value="UNCHARACTERIZED DUF1167"/>
    <property type="match status" value="1"/>
</dbReference>
<feature type="region of interest" description="Disordered" evidence="4">
    <location>
        <begin position="1"/>
        <end position="111"/>
    </location>
</feature>
<feature type="region of interest" description="Disordered" evidence="4">
    <location>
        <begin position="435"/>
        <end position="468"/>
    </location>
</feature>
<feature type="compositionally biased region" description="Polar residues" evidence="4">
    <location>
        <begin position="679"/>
        <end position="692"/>
    </location>
</feature>
<evidence type="ECO:0000259" key="6">
    <source>
        <dbReference type="Pfam" id="PF14197"/>
    </source>
</evidence>
<feature type="domain" description="Cep57 centrosome microtubule-binding" evidence="5">
    <location>
        <begin position="794"/>
        <end position="870"/>
    </location>
</feature>
<evidence type="ECO:0000313" key="8">
    <source>
        <dbReference type="Proteomes" id="UP000053317"/>
    </source>
</evidence>